<organism evidence="1 2">
    <name type="scientific">Faucicola atlantae</name>
    <dbReference type="NCBI Taxonomy" id="34059"/>
    <lineage>
        <taxon>Bacteria</taxon>
        <taxon>Pseudomonadati</taxon>
        <taxon>Pseudomonadota</taxon>
        <taxon>Gammaproteobacteria</taxon>
        <taxon>Moraxellales</taxon>
        <taxon>Moraxellaceae</taxon>
        <taxon>Faucicola</taxon>
    </lineage>
</organism>
<comment type="caution">
    <text evidence="1">The sequence shown here is derived from an EMBL/GenBank/DDBJ whole genome shotgun (WGS) entry which is preliminary data.</text>
</comment>
<reference evidence="1 2" key="1">
    <citation type="submission" date="2016-06" db="EMBL/GenBank/DDBJ databases">
        <title>Draft genome of Moraxella atlantae CCUG 59586.</title>
        <authorList>
            <person name="Salva-Serra F."/>
            <person name="Engstrom-Jakobsson H."/>
            <person name="Thorell K."/>
            <person name="Gonzales-Siles L."/>
            <person name="Karlsson R."/>
            <person name="Boulund F."/>
            <person name="Engstrand L."/>
            <person name="Kristiansson E."/>
            <person name="Moore E."/>
        </authorList>
    </citation>
    <scope>NUCLEOTIDE SEQUENCE [LARGE SCALE GENOMIC DNA]</scope>
    <source>
        <strain evidence="1 2">CCUG 59586</strain>
    </source>
</reference>
<dbReference type="AlphaFoldDB" id="A0A1B8QER4"/>
<dbReference type="Pfam" id="PF06041">
    <property type="entry name" value="DUF924"/>
    <property type="match status" value="1"/>
</dbReference>
<protein>
    <recommendedName>
        <fullName evidence="3">DUF924 domain-containing protein</fullName>
    </recommendedName>
</protein>
<dbReference type="SUPFAM" id="SSF48452">
    <property type="entry name" value="TPR-like"/>
    <property type="match status" value="1"/>
</dbReference>
<accession>A0A1B8QER4</accession>
<evidence type="ECO:0008006" key="3">
    <source>
        <dbReference type="Google" id="ProtNLM"/>
    </source>
</evidence>
<gene>
    <name evidence="1" type="ORF">A9306_07540</name>
</gene>
<sequence>MAATTHFNGQIDRQAGQIGAQHVLRFWFDPTTKPLWFAKDADFDARLTAQFLPTLQAAKRGELYAWRTTLHGRLAEIIVLDQFSRNIYRDTPQAFAQDGMALVLAQALVGQADFALLEQAARNFALMPFMHAESLMIHDAAEPLFCRYADDTTQEYERKHRAIIARFGRYPHRNAVLGRTSSAAELAFLQQPDSSF</sequence>
<keyword evidence="2" id="KW-1185">Reference proteome</keyword>
<dbReference type="Proteomes" id="UP000092616">
    <property type="component" value="Unassembled WGS sequence"/>
</dbReference>
<dbReference type="EMBL" id="LZNA01000036">
    <property type="protein sequence ID" value="OBX80459.1"/>
    <property type="molecule type" value="Genomic_DNA"/>
</dbReference>
<dbReference type="InterPro" id="IPR011990">
    <property type="entry name" value="TPR-like_helical_dom_sf"/>
</dbReference>
<evidence type="ECO:0000313" key="1">
    <source>
        <dbReference type="EMBL" id="OBX80459.1"/>
    </source>
</evidence>
<dbReference type="Gene3D" id="1.20.58.320">
    <property type="entry name" value="TPR-like"/>
    <property type="match status" value="1"/>
</dbReference>
<dbReference type="InterPro" id="IPR010323">
    <property type="entry name" value="DUF924"/>
</dbReference>
<name>A0A1B8QER4_9GAMM</name>
<dbReference type="Gene3D" id="1.25.40.10">
    <property type="entry name" value="Tetratricopeptide repeat domain"/>
    <property type="match status" value="1"/>
</dbReference>
<evidence type="ECO:0000313" key="2">
    <source>
        <dbReference type="Proteomes" id="UP000092616"/>
    </source>
</evidence>
<proteinExistence type="predicted"/>